<keyword evidence="1 3" id="KW-0489">Methyltransferase</keyword>
<dbReference type="GO" id="GO:0052915">
    <property type="term" value="F:23S rRNA (guanine(2445)-N(2))-methyltransferase activity"/>
    <property type="evidence" value="ECO:0007669"/>
    <property type="project" value="UniProtKB-EC"/>
</dbReference>
<keyword evidence="3" id="KW-0808">Transferase</keyword>
<reference evidence="3 4" key="1">
    <citation type="submission" date="2018-06" db="EMBL/GenBank/DDBJ databases">
        <authorList>
            <consortium name="Pathogen Informatics"/>
            <person name="Doyle S."/>
        </authorList>
    </citation>
    <scope>NUCLEOTIDE SEQUENCE [LARGE SCALE GENOMIC DNA]</scope>
    <source>
        <strain evidence="3 4">NCTC11872</strain>
    </source>
</reference>
<evidence type="ECO:0000259" key="2">
    <source>
        <dbReference type="Pfam" id="PF22020"/>
    </source>
</evidence>
<dbReference type="CDD" id="cd11715">
    <property type="entry name" value="THUMP_AdoMetMT"/>
    <property type="match status" value="1"/>
</dbReference>
<dbReference type="Gene3D" id="3.30.2130.30">
    <property type="match status" value="1"/>
</dbReference>
<organism evidence="3 4">
    <name type="scientific">Haemophilus influenzae</name>
    <dbReference type="NCBI Taxonomy" id="727"/>
    <lineage>
        <taxon>Bacteria</taxon>
        <taxon>Pseudomonadati</taxon>
        <taxon>Pseudomonadota</taxon>
        <taxon>Gammaproteobacteria</taxon>
        <taxon>Pasteurellales</taxon>
        <taxon>Pasteurellaceae</taxon>
        <taxon>Haemophilus</taxon>
    </lineage>
</organism>
<gene>
    <name evidence="3" type="primary">rlmL_6</name>
    <name evidence="3" type="ORF">NCTC11872_00639</name>
</gene>
<dbReference type="PANTHER" id="PTHR47313:SF1">
    <property type="entry name" value="RIBOSOMAL RNA LARGE SUBUNIT METHYLTRANSFERASE K_L"/>
    <property type="match status" value="1"/>
</dbReference>
<accession>A0A2X1PJ21</accession>
<dbReference type="PANTHER" id="PTHR47313">
    <property type="entry name" value="RIBOSOMAL RNA LARGE SUBUNIT METHYLTRANSFERASE K/L"/>
    <property type="match status" value="1"/>
</dbReference>
<evidence type="ECO:0000313" key="4">
    <source>
        <dbReference type="Proteomes" id="UP000249936"/>
    </source>
</evidence>
<dbReference type="Proteomes" id="UP000249936">
    <property type="component" value="Unassembled WGS sequence"/>
</dbReference>
<name>A0A2X1PJ21_HAEIF</name>
<feature type="domain" description="RlmL ferredoxin-like" evidence="2">
    <location>
        <begin position="3"/>
        <end position="58"/>
    </location>
</feature>
<proteinExistence type="predicted"/>
<dbReference type="GO" id="GO:0070043">
    <property type="term" value="F:rRNA (guanine-N7-)-methyltransferase activity"/>
    <property type="evidence" value="ECO:0007669"/>
    <property type="project" value="TreeGrafter"/>
</dbReference>
<protein>
    <submittedName>
        <fullName evidence="3">Putative methyltransferase</fullName>
        <ecNumber evidence="3">2.1.1.173</ecNumber>
    </submittedName>
</protein>
<sequence>MKQLFATTSRGFEELLKVELTELGAQEAKVVQGGVHYQADDETLYRTLLWSRLASRILFPLIETKIYSDLDLYAAVSRL</sequence>
<dbReference type="EC" id="2.1.1.173" evidence="3"/>
<dbReference type="EMBL" id="UASK01000004">
    <property type="protein sequence ID" value="SPX41048.1"/>
    <property type="molecule type" value="Genomic_DNA"/>
</dbReference>
<dbReference type="Pfam" id="PF22020">
    <property type="entry name" value="RlmL_1st"/>
    <property type="match status" value="1"/>
</dbReference>
<evidence type="ECO:0000313" key="3">
    <source>
        <dbReference type="EMBL" id="SPX41048.1"/>
    </source>
</evidence>
<dbReference type="InterPro" id="IPR054170">
    <property type="entry name" value="RlmL_1st"/>
</dbReference>
<dbReference type="AlphaFoldDB" id="A0A2X1PJ21"/>
<evidence type="ECO:0000256" key="1">
    <source>
        <dbReference type="ARBA" id="ARBA00022603"/>
    </source>
</evidence>